<dbReference type="InterPro" id="IPR045860">
    <property type="entry name" value="Snake_toxin-like_sf"/>
</dbReference>
<keyword evidence="8 19" id="KW-0812">Transmembrane</keyword>
<dbReference type="Gene3D" id="2.10.60.10">
    <property type="entry name" value="CD59"/>
    <property type="match status" value="1"/>
</dbReference>
<feature type="domain" description="Protein kinase" evidence="21">
    <location>
        <begin position="198"/>
        <end position="490"/>
    </location>
</feature>
<evidence type="ECO:0000256" key="17">
    <source>
        <dbReference type="ARBA" id="ARBA00023170"/>
    </source>
</evidence>
<evidence type="ECO:0000256" key="3">
    <source>
        <dbReference type="ARBA" id="ARBA00004479"/>
    </source>
</evidence>
<keyword evidence="16 19" id="KW-0472">Membrane</keyword>
<dbReference type="PANTHER" id="PTHR23255">
    <property type="entry name" value="TRANSFORMING GROWTH FACTOR-BETA RECEPTOR TYPE I AND II"/>
    <property type="match status" value="1"/>
</dbReference>
<dbReference type="InterPro" id="IPR011009">
    <property type="entry name" value="Kinase-like_dom_sf"/>
</dbReference>
<evidence type="ECO:0000256" key="6">
    <source>
        <dbReference type="ARBA" id="ARBA00022527"/>
    </source>
</evidence>
<dbReference type="GO" id="GO:0005524">
    <property type="term" value="F:ATP binding"/>
    <property type="evidence" value="ECO:0007669"/>
    <property type="project" value="UniProtKB-UniRule"/>
</dbReference>
<dbReference type="Gene3D" id="1.10.510.10">
    <property type="entry name" value="Transferase(Phosphotransferase) domain 1"/>
    <property type="match status" value="1"/>
</dbReference>
<sequence>MLPMKLKAFLTLYLALGTLFFTGYFDEIITCVCDYCQESNHTCLTTESCLTILKRGELEDEGVIERRCILDHGERMTTCEYPEKDEKYEQYLQYRCCYEDYCNENVSIAFPPFPAATSPSTKKGQNSENFTTEQTLVLITGGCFIFGVLVMFIVYRCKRDVEASVPSESPAGHVCGYEESSGGTGLPIMAQITVARNISIIQLVGRGRFGQVYRAKWHEEDVAVKSFNSSQDGSWNRETEIYQTVMLRHENILGFIASDTKDTGSYTQLWLITDYHQNGSLCDYLQRTTLDVPGLMRLAHSAAKGLAHLHRHVIGASNQGKPAMAHRDIKSKNILVKDDGTCCIADLGLAVRGTSQGLVDVPTGTRVGTSRYLAPEFLGDFDTVSSLDGYKRGDVYSFALVLWEMTRRCVTERVCEEYQLPYYDKVPADPSVEEVYEVVCVEKYRPYCPDRWERHPTLKRVSKMTKECWKDKPLSRLTCMRVSKSLKNYMEEAAMDQDDAI</sequence>
<feature type="transmembrane region" description="Helical" evidence="19">
    <location>
        <begin position="136"/>
        <end position="155"/>
    </location>
</feature>
<dbReference type="SMART" id="SM00220">
    <property type="entry name" value="S_TKc"/>
    <property type="match status" value="1"/>
</dbReference>
<dbReference type="InterPro" id="IPR001245">
    <property type="entry name" value="Ser-Thr/Tyr_kinase_cat_dom"/>
</dbReference>
<dbReference type="EC" id="2.7.11.30" evidence="5"/>
<gene>
    <name evidence="23" type="primary">LOC116305037</name>
</gene>
<dbReference type="GO" id="GO:0071363">
    <property type="term" value="P:cellular response to growth factor stimulus"/>
    <property type="evidence" value="ECO:0007669"/>
    <property type="project" value="TreeGrafter"/>
</dbReference>
<comment type="subcellular location">
    <subcellularLocation>
        <location evidence="3">Membrane</location>
        <topology evidence="3">Single-pass type I membrane protein</topology>
    </subcellularLocation>
</comment>
<keyword evidence="14" id="KW-0460">Magnesium</keyword>
<reference evidence="23" key="1">
    <citation type="submission" date="2025-08" db="UniProtKB">
        <authorList>
            <consortium name="RefSeq"/>
        </authorList>
    </citation>
    <scope>IDENTIFICATION</scope>
    <source>
        <tissue evidence="23">Tentacle</tissue>
    </source>
</reference>
<dbReference type="InterPro" id="IPR017441">
    <property type="entry name" value="Protein_kinase_ATP_BS"/>
</dbReference>
<evidence type="ECO:0000256" key="4">
    <source>
        <dbReference type="ARBA" id="ARBA00009605"/>
    </source>
</evidence>
<dbReference type="GO" id="GO:0005886">
    <property type="term" value="C:plasma membrane"/>
    <property type="evidence" value="ECO:0007669"/>
    <property type="project" value="TreeGrafter"/>
</dbReference>
<dbReference type="InterPro" id="IPR000333">
    <property type="entry name" value="TGFB_receptor"/>
</dbReference>
<evidence type="ECO:0000256" key="19">
    <source>
        <dbReference type="SAM" id="Phobius"/>
    </source>
</evidence>
<dbReference type="InParanoid" id="A0A6P8IXG5"/>
<keyword evidence="22" id="KW-1185">Reference proteome</keyword>
<dbReference type="FunFam" id="1.10.510.10:FF:000304">
    <property type="entry name" value="Receptor protein serine/threonine kinase"/>
    <property type="match status" value="1"/>
</dbReference>
<dbReference type="Proteomes" id="UP000515163">
    <property type="component" value="Unplaced"/>
</dbReference>
<evidence type="ECO:0000256" key="16">
    <source>
        <dbReference type="ARBA" id="ARBA00023136"/>
    </source>
</evidence>
<dbReference type="Pfam" id="PF01064">
    <property type="entry name" value="Activin_recp"/>
    <property type="match status" value="1"/>
</dbReference>
<dbReference type="SUPFAM" id="SSF56112">
    <property type="entry name" value="Protein kinase-like (PK-like)"/>
    <property type="match status" value="1"/>
</dbReference>
<dbReference type="KEGG" id="aten:116305037"/>
<dbReference type="InterPro" id="IPR000472">
    <property type="entry name" value="Activin_recp"/>
</dbReference>
<evidence type="ECO:0000256" key="9">
    <source>
        <dbReference type="ARBA" id="ARBA00022723"/>
    </source>
</evidence>
<accession>A0A6P8IXG5</accession>
<evidence type="ECO:0000256" key="2">
    <source>
        <dbReference type="ARBA" id="ARBA00001946"/>
    </source>
</evidence>
<keyword evidence="11 18" id="KW-0547">Nucleotide-binding</keyword>
<evidence type="ECO:0000313" key="23">
    <source>
        <dbReference type="RefSeq" id="XP_031570718.1"/>
    </source>
</evidence>
<dbReference type="Pfam" id="PF07714">
    <property type="entry name" value="PK_Tyr_Ser-Thr"/>
    <property type="match status" value="1"/>
</dbReference>
<keyword evidence="12" id="KW-0418">Kinase</keyword>
<proteinExistence type="inferred from homology"/>
<name>A0A6P8IXG5_ACTTE</name>
<dbReference type="PROSITE" id="PS50011">
    <property type="entry name" value="PROTEIN_KINASE_DOM"/>
    <property type="match status" value="1"/>
</dbReference>
<dbReference type="GO" id="GO:0004675">
    <property type="term" value="F:transmembrane receptor protein serine/threonine kinase activity"/>
    <property type="evidence" value="ECO:0007669"/>
    <property type="project" value="UniProtKB-EC"/>
</dbReference>
<dbReference type="InterPro" id="IPR008271">
    <property type="entry name" value="Ser/Thr_kinase_AS"/>
</dbReference>
<protein>
    <recommendedName>
        <fullName evidence="5">receptor protein serine/threonine kinase</fullName>
        <ecNumber evidence="5">2.7.11.30</ecNumber>
    </recommendedName>
</protein>
<dbReference type="InterPro" id="IPR000719">
    <property type="entry name" value="Prot_kinase_dom"/>
</dbReference>
<comment type="cofactor">
    <cofactor evidence="1">
        <name>Mn(2+)</name>
        <dbReference type="ChEBI" id="CHEBI:29035"/>
    </cofactor>
</comment>
<feature type="signal peptide" evidence="20">
    <location>
        <begin position="1"/>
        <end position="25"/>
    </location>
</feature>
<dbReference type="GeneID" id="116305037"/>
<dbReference type="OrthoDB" id="69842at2759"/>
<evidence type="ECO:0000256" key="8">
    <source>
        <dbReference type="ARBA" id="ARBA00022692"/>
    </source>
</evidence>
<keyword evidence="13 18" id="KW-0067">ATP-binding</keyword>
<evidence type="ECO:0000259" key="21">
    <source>
        <dbReference type="PROSITE" id="PS50011"/>
    </source>
</evidence>
<comment type="similarity">
    <text evidence="4">Belongs to the protein kinase superfamily. TKL Ser/Thr protein kinase family. TGFB receptor subfamily.</text>
</comment>
<evidence type="ECO:0000256" key="7">
    <source>
        <dbReference type="ARBA" id="ARBA00022679"/>
    </source>
</evidence>
<evidence type="ECO:0000256" key="13">
    <source>
        <dbReference type="ARBA" id="ARBA00022840"/>
    </source>
</evidence>
<dbReference type="GO" id="GO:0043235">
    <property type="term" value="C:receptor complex"/>
    <property type="evidence" value="ECO:0007669"/>
    <property type="project" value="TreeGrafter"/>
</dbReference>
<dbReference type="AlphaFoldDB" id="A0A6P8IXG5"/>
<evidence type="ECO:0000256" key="10">
    <source>
        <dbReference type="ARBA" id="ARBA00022729"/>
    </source>
</evidence>
<keyword evidence="7" id="KW-0808">Transferase</keyword>
<evidence type="ECO:0000256" key="20">
    <source>
        <dbReference type="SAM" id="SignalP"/>
    </source>
</evidence>
<evidence type="ECO:0000256" key="1">
    <source>
        <dbReference type="ARBA" id="ARBA00001936"/>
    </source>
</evidence>
<keyword evidence="17" id="KW-0675">Receptor</keyword>
<evidence type="ECO:0000256" key="12">
    <source>
        <dbReference type="ARBA" id="ARBA00022777"/>
    </source>
</evidence>
<dbReference type="SUPFAM" id="SSF57302">
    <property type="entry name" value="Snake toxin-like"/>
    <property type="match status" value="1"/>
</dbReference>
<dbReference type="RefSeq" id="XP_031570718.1">
    <property type="nucleotide sequence ID" value="XM_031714858.1"/>
</dbReference>
<dbReference type="PROSITE" id="PS00107">
    <property type="entry name" value="PROTEIN_KINASE_ATP"/>
    <property type="match status" value="1"/>
</dbReference>
<evidence type="ECO:0000256" key="11">
    <source>
        <dbReference type="ARBA" id="ARBA00022741"/>
    </source>
</evidence>
<keyword evidence="15 19" id="KW-1133">Transmembrane helix</keyword>
<comment type="cofactor">
    <cofactor evidence="2">
        <name>Mg(2+)</name>
        <dbReference type="ChEBI" id="CHEBI:18420"/>
    </cofactor>
</comment>
<keyword evidence="6" id="KW-0723">Serine/threonine-protein kinase</keyword>
<dbReference type="PROSITE" id="PS00108">
    <property type="entry name" value="PROTEIN_KINASE_ST"/>
    <property type="match status" value="1"/>
</dbReference>
<evidence type="ECO:0000256" key="5">
    <source>
        <dbReference type="ARBA" id="ARBA00012401"/>
    </source>
</evidence>
<evidence type="ECO:0000256" key="15">
    <source>
        <dbReference type="ARBA" id="ARBA00022989"/>
    </source>
</evidence>
<keyword evidence="10 20" id="KW-0732">Signal</keyword>
<evidence type="ECO:0000256" key="18">
    <source>
        <dbReference type="PROSITE-ProRule" id="PRU10141"/>
    </source>
</evidence>
<evidence type="ECO:0000313" key="22">
    <source>
        <dbReference type="Proteomes" id="UP000515163"/>
    </source>
</evidence>
<dbReference type="Gene3D" id="3.30.200.20">
    <property type="entry name" value="Phosphorylase Kinase, domain 1"/>
    <property type="match status" value="1"/>
</dbReference>
<keyword evidence="9" id="KW-0479">Metal-binding</keyword>
<feature type="binding site" evidence="18">
    <location>
        <position position="225"/>
    </location>
    <ligand>
        <name>ATP</name>
        <dbReference type="ChEBI" id="CHEBI:30616"/>
    </ligand>
</feature>
<organism evidence="22 23">
    <name type="scientific">Actinia tenebrosa</name>
    <name type="common">Australian red waratah sea anemone</name>
    <dbReference type="NCBI Taxonomy" id="6105"/>
    <lineage>
        <taxon>Eukaryota</taxon>
        <taxon>Metazoa</taxon>
        <taxon>Cnidaria</taxon>
        <taxon>Anthozoa</taxon>
        <taxon>Hexacorallia</taxon>
        <taxon>Actiniaria</taxon>
        <taxon>Actiniidae</taxon>
        <taxon>Actinia</taxon>
    </lineage>
</organism>
<dbReference type="PANTHER" id="PTHR23255:SF71">
    <property type="entry name" value="RECEPTOR PROTEIN SERINE_THREONINE KINASE"/>
    <property type="match status" value="1"/>
</dbReference>
<evidence type="ECO:0000256" key="14">
    <source>
        <dbReference type="ARBA" id="ARBA00022842"/>
    </source>
</evidence>
<feature type="chain" id="PRO_5028415776" description="receptor protein serine/threonine kinase" evidence="20">
    <location>
        <begin position="26"/>
        <end position="501"/>
    </location>
</feature>